<dbReference type="Pfam" id="PF01464">
    <property type="entry name" value="SLT"/>
    <property type="match status" value="1"/>
</dbReference>
<evidence type="ECO:0000313" key="4">
    <source>
        <dbReference type="Proteomes" id="UP000588017"/>
    </source>
</evidence>
<evidence type="ECO:0000256" key="1">
    <source>
        <dbReference type="ARBA" id="ARBA00009387"/>
    </source>
</evidence>
<dbReference type="SUPFAM" id="SSF53955">
    <property type="entry name" value="Lysozyme-like"/>
    <property type="match status" value="1"/>
</dbReference>
<comment type="caution">
    <text evidence="3">The sequence shown here is derived from an EMBL/GenBank/DDBJ whole genome shotgun (WGS) entry which is preliminary data.</text>
</comment>
<evidence type="ECO:0000313" key="3">
    <source>
        <dbReference type="EMBL" id="MBB6167632.1"/>
    </source>
</evidence>
<comment type="similarity">
    <text evidence="1">Belongs to the virb1 family.</text>
</comment>
<dbReference type="Gene3D" id="1.10.530.10">
    <property type="match status" value="1"/>
</dbReference>
<dbReference type="Proteomes" id="UP000588017">
    <property type="component" value="Unassembled WGS sequence"/>
</dbReference>
<proteinExistence type="inferred from homology"/>
<name>A0A841K851_9HYPH</name>
<accession>A0A841K851</accession>
<keyword evidence="4" id="KW-1185">Reference proteome</keyword>
<dbReference type="CDD" id="cd13400">
    <property type="entry name" value="LT_IagB-like"/>
    <property type="match status" value="1"/>
</dbReference>
<sequence>MATAADAPAGGSAVCEGEITRAAAKYGVPVGVLYAVGLTETGRRGSMQPYAMNIQGTAYFAPDAKAAIRRFHEARRDGIKLIDLGCMQINHHYHSDRFPSLEAMLDPRHNVEYAARFLKELKQREGTWTMAVARYHAGPDNDAAQKRYVCRVIANLVAVGFGAWTPNARSFCS</sequence>
<evidence type="ECO:0000259" key="2">
    <source>
        <dbReference type="Pfam" id="PF01464"/>
    </source>
</evidence>
<dbReference type="EMBL" id="JACHEH010000003">
    <property type="protein sequence ID" value="MBB6167632.1"/>
    <property type="molecule type" value="Genomic_DNA"/>
</dbReference>
<gene>
    <name evidence="3" type="ORF">HNQ73_001255</name>
</gene>
<protein>
    <submittedName>
        <fullName evidence="3">Soluble lytic murein transglycosylase-like protein</fullName>
    </submittedName>
</protein>
<dbReference type="InterPro" id="IPR023346">
    <property type="entry name" value="Lysozyme-like_dom_sf"/>
</dbReference>
<reference evidence="3 4" key="1">
    <citation type="submission" date="2020-08" db="EMBL/GenBank/DDBJ databases">
        <title>Genomic Encyclopedia of Type Strains, Phase IV (KMG-IV): sequencing the most valuable type-strain genomes for metagenomic binning, comparative biology and taxonomic classification.</title>
        <authorList>
            <person name="Goeker M."/>
        </authorList>
    </citation>
    <scope>NUCLEOTIDE SEQUENCE [LARGE SCALE GENOMIC DNA]</scope>
    <source>
        <strain evidence="3 4">DSM 101465</strain>
    </source>
</reference>
<dbReference type="AlphaFoldDB" id="A0A841K851"/>
<dbReference type="InterPro" id="IPR008258">
    <property type="entry name" value="Transglycosylase_SLT_dom_1"/>
</dbReference>
<feature type="domain" description="Transglycosylase SLT" evidence="2">
    <location>
        <begin position="20"/>
        <end position="148"/>
    </location>
</feature>
<organism evidence="3 4">
    <name type="scientific">Chelatococcus composti</name>
    <dbReference type="NCBI Taxonomy" id="1743235"/>
    <lineage>
        <taxon>Bacteria</taxon>
        <taxon>Pseudomonadati</taxon>
        <taxon>Pseudomonadota</taxon>
        <taxon>Alphaproteobacteria</taxon>
        <taxon>Hyphomicrobiales</taxon>
        <taxon>Chelatococcaceae</taxon>
        <taxon>Chelatococcus</taxon>
    </lineage>
</organism>